<evidence type="ECO:0000256" key="2">
    <source>
        <dbReference type="ARBA" id="ARBA00022679"/>
    </source>
</evidence>
<comment type="caution">
    <text evidence="7">The sequence shown here is derived from an EMBL/GenBank/DDBJ whole genome shotgun (WGS) entry which is preliminary data.</text>
</comment>
<dbReference type="SUPFAM" id="SSF56112">
    <property type="entry name" value="Protein kinase-like (PK-like)"/>
    <property type="match status" value="1"/>
</dbReference>
<dbReference type="OMA" id="IQIDISC"/>
<keyword evidence="1" id="KW-0723">Serine/threonine-protein kinase</keyword>
<dbReference type="PROSITE" id="PS50011">
    <property type="entry name" value="PROTEIN_KINASE_DOM"/>
    <property type="match status" value="1"/>
</dbReference>
<reference evidence="7" key="1">
    <citation type="submission" date="2022-12" db="EMBL/GenBank/DDBJ databases">
        <title>Genome assemblies of Blomia tropicalis.</title>
        <authorList>
            <person name="Cui Y."/>
        </authorList>
    </citation>
    <scope>NUCLEOTIDE SEQUENCE</scope>
    <source>
        <tissue evidence="7">Adult mites</tissue>
    </source>
</reference>
<dbReference type="PROSITE" id="PS00108">
    <property type="entry name" value="PROTEIN_KINASE_ST"/>
    <property type="match status" value="1"/>
</dbReference>
<proteinExistence type="predicted"/>
<keyword evidence="5" id="KW-0067">ATP-binding</keyword>
<dbReference type="InterPro" id="IPR000719">
    <property type="entry name" value="Prot_kinase_dom"/>
</dbReference>
<evidence type="ECO:0000313" key="8">
    <source>
        <dbReference type="Proteomes" id="UP001142055"/>
    </source>
</evidence>
<sequence>MANVTDNRLLALQSRGYSEFVRIDSGGQANVYRTVKDGQTYAIKVVPVDDKTDSGKLDDDLKRELTIIHNLHHPNCINVNDIFRTKTRVYIVMPFMPNGTIGAIVRKTGPLCEWNCKVWWSPVLRAVKYLHENRIAHRDLKLDNILLDANFNPIVTDFGFSRFVNINSKGQIIKSNTFCGTLSYNSPEILKRSPYDPFKVDVWCLGIMLFVMLNKNYPFDRKEGVERMISRQLRKEYTFQRDTSPEAQDLINSMLEPVAENRPNVNQINLHPWVPIVYREADAEYLIPNKQETVTSPTTQTMTINSTNTV</sequence>
<dbReference type="PANTHER" id="PTHR24345">
    <property type="entry name" value="SERINE/THREONINE-PROTEIN KINASE PLK"/>
    <property type="match status" value="1"/>
</dbReference>
<keyword evidence="4" id="KW-0418">Kinase</keyword>
<dbReference type="Proteomes" id="UP001142055">
    <property type="component" value="Chromosome 3"/>
</dbReference>
<evidence type="ECO:0000256" key="4">
    <source>
        <dbReference type="ARBA" id="ARBA00022777"/>
    </source>
</evidence>
<dbReference type="GO" id="GO:0005634">
    <property type="term" value="C:nucleus"/>
    <property type="evidence" value="ECO:0007669"/>
    <property type="project" value="TreeGrafter"/>
</dbReference>
<keyword evidence="8" id="KW-1185">Reference proteome</keyword>
<keyword evidence="3" id="KW-0547">Nucleotide-binding</keyword>
<dbReference type="PANTHER" id="PTHR24345:SF0">
    <property type="entry name" value="CELL CYCLE SERINE_THREONINE-PROTEIN KINASE CDC5_MSD2"/>
    <property type="match status" value="1"/>
</dbReference>
<gene>
    <name evidence="7" type="ORF">RDWZM_008820</name>
</gene>
<dbReference type="Pfam" id="PF00069">
    <property type="entry name" value="Pkinase"/>
    <property type="match status" value="1"/>
</dbReference>
<evidence type="ECO:0000256" key="5">
    <source>
        <dbReference type="ARBA" id="ARBA00022840"/>
    </source>
</evidence>
<dbReference type="GO" id="GO:0005524">
    <property type="term" value="F:ATP binding"/>
    <property type="evidence" value="ECO:0007669"/>
    <property type="project" value="UniProtKB-KW"/>
</dbReference>
<dbReference type="SMART" id="SM00220">
    <property type="entry name" value="S_TKc"/>
    <property type="match status" value="1"/>
</dbReference>
<dbReference type="GO" id="GO:0004674">
    <property type="term" value="F:protein serine/threonine kinase activity"/>
    <property type="evidence" value="ECO:0007669"/>
    <property type="project" value="UniProtKB-KW"/>
</dbReference>
<dbReference type="Gene3D" id="1.10.510.10">
    <property type="entry name" value="Transferase(Phosphotransferase) domain 1"/>
    <property type="match status" value="1"/>
</dbReference>
<dbReference type="EMBL" id="JAPWDV010000003">
    <property type="protein sequence ID" value="KAJ6217663.1"/>
    <property type="molecule type" value="Genomic_DNA"/>
</dbReference>
<dbReference type="InterPro" id="IPR008271">
    <property type="entry name" value="Ser/Thr_kinase_AS"/>
</dbReference>
<dbReference type="AlphaFoldDB" id="A0A9Q0M2T9"/>
<protein>
    <recommendedName>
        <fullName evidence="6">Protein kinase domain-containing protein</fullName>
    </recommendedName>
</protein>
<feature type="domain" description="Protein kinase" evidence="6">
    <location>
        <begin position="17"/>
        <end position="274"/>
    </location>
</feature>
<evidence type="ECO:0000256" key="1">
    <source>
        <dbReference type="ARBA" id="ARBA00022527"/>
    </source>
</evidence>
<evidence type="ECO:0000259" key="6">
    <source>
        <dbReference type="PROSITE" id="PS50011"/>
    </source>
</evidence>
<evidence type="ECO:0000313" key="7">
    <source>
        <dbReference type="EMBL" id="KAJ6217663.1"/>
    </source>
</evidence>
<dbReference type="InterPro" id="IPR011009">
    <property type="entry name" value="Kinase-like_dom_sf"/>
</dbReference>
<name>A0A9Q0M2T9_BLOTA</name>
<accession>A0A9Q0M2T9</accession>
<organism evidence="7 8">
    <name type="scientific">Blomia tropicalis</name>
    <name type="common">Mite</name>
    <dbReference type="NCBI Taxonomy" id="40697"/>
    <lineage>
        <taxon>Eukaryota</taxon>
        <taxon>Metazoa</taxon>
        <taxon>Ecdysozoa</taxon>
        <taxon>Arthropoda</taxon>
        <taxon>Chelicerata</taxon>
        <taxon>Arachnida</taxon>
        <taxon>Acari</taxon>
        <taxon>Acariformes</taxon>
        <taxon>Sarcoptiformes</taxon>
        <taxon>Astigmata</taxon>
        <taxon>Glycyphagoidea</taxon>
        <taxon>Echimyopodidae</taxon>
        <taxon>Blomia</taxon>
    </lineage>
</organism>
<keyword evidence="2" id="KW-0808">Transferase</keyword>
<evidence type="ECO:0000256" key="3">
    <source>
        <dbReference type="ARBA" id="ARBA00022741"/>
    </source>
</evidence>